<dbReference type="Pfam" id="PF12706">
    <property type="entry name" value="Lactamase_B_2"/>
    <property type="match status" value="1"/>
</dbReference>
<proteinExistence type="predicted"/>
<dbReference type="PRINTS" id="PR00388">
    <property type="entry name" value="PDIESTERASE2"/>
</dbReference>
<dbReference type="InterPro" id="IPR036866">
    <property type="entry name" value="RibonucZ/Hydroxyglut_hydro"/>
</dbReference>
<gene>
    <name evidence="2" type="ORF">A2438_02865</name>
</gene>
<protein>
    <recommendedName>
        <fullName evidence="1">Metallo-beta-lactamase domain-containing protein</fullName>
    </recommendedName>
</protein>
<dbReference type="GO" id="GO:1902660">
    <property type="term" value="P:negative regulation of glucose mediated signaling pathway"/>
    <property type="evidence" value="ECO:0007669"/>
    <property type="project" value="TreeGrafter"/>
</dbReference>
<name>A0A1F4U5W6_UNCSA</name>
<evidence type="ECO:0000259" key="1">
    <source>
        <dbReference type="SMART" id="SM00849"/>
    </source>
</evidence>
<feature type="domain" description="Metallo-beta-lactamase" evidence="1">
    <location>
        <begin position="16"/>
        <end position="221"/>
    </location>
</feature>
<dbReference type="InterPro" id="IPR000396">
    <property type="entry name" value="Pdiesterase2"/>
</dbReference>
<dbReference type="Gene3D" id="3.60.15.10">
    <property type="entry name" value="Ribonuclease Z/Hydroxyacylglutathione hydrolase-like"/>
    <property type="match status" value="1"/>
</dbReference>
<dbReference type="SUPFAM" id="SSF56281">
    <property type="entry name" value="Metallo-hydrolase/oxidoreductase"/>
    <property type="match status" value="1"/>
</dbReference>
<dbReference type="GO" id="GO:0004115">
    <property type="term" value="F:3',5'-cyclic-AMP phosphodiesterase activity"/>
    <property type="evidence" value="ECO:0007669"/>
    <property type="project" value="InterPro"/>
</dbReference>
<dbReference type="GO" id="GO:0006198">
    <property type="term" value="P:cAMP catabolic process"/>
    <property type="evidence" value="ECO:0007669"/>
    <property type="project" value="InterPro"/>
</dbReference>
<dbReference type="PANTHER" id="PTHR28283">
    <property type="entry name" value="3',5'-CYCLIC-NUCLEOTIDE PHOSPHODIESTERASE 1"/>
    <property type="match status" value="1"/>
</dbReference>
<evidence type="ECO:0000313" key="2">
    <source>
        <dbReference type="EMBL" id="OGC40210.1"/>
    </source>
</evidence>
<comment type="caution">
    <text evidence="2">The sequence shown here is derived from an EMBL/GenBank/DDBJ whole genome shotgun (WGS) entry which is preliminary data.</text>
</comment>
<dbReference type="EMBL" id="MEUJ01000004">
    <property type="protein sequence ID" value="OGC40210.1"/>
    <property type="molecule type" value="Genomic_DNA"/>
</dbReference>
<reference evidence="2 3" key="1">
    <citation type="journal article" date="2016" name="Nat. Commun.">
        <title>Thousands of microbial genomes shed light on interconnected biogeochemical processes in an aquifer system.</title>
        <authorList>
            <person name="Anantharaman K."/>
            <person name="Brown C.T."/>
            <person name="Hug L.A."/>
            <person name="Sharon I."/>
            <person name="Castelle C.J."/>
            <person name="Probst A.J."/>
            <person name="Thomas B.C."/>
            <person name="Singh A."/>
            <person name="Wilkins M.J."/>
            <person name="Karaoz U."/>
            <person name="Brodie E.L."/>
            <person name="Williams K.H."/>
            <person name="Hubbard S.S."/>
            <person name="Banfield J.F."/>
        </authorList>
    </citation>
    <scope>NUCLEOTIDE SEQUENCE [LARGE SCALE GENOMIC DNA]</scope>
</reference>
<dbReference type="AlphaFoldDB" id="A0A1F4U5W6"/>
<evidence type="ECO:0000313" key="3">
    <source>
        <dbReference type="Proteomes" id="UP000179242"/>
    </source>
</evidence>
<dbReference type="InterPro" id="IPR001279">
    <property type="entry name" value="Metallo-B-lactamas"/>
</dbReference>
<dbReference type="Proteomes" id="UP000179242">
    <property type="component" value="Unassembled WGS sequence"/>
</dbReference>
<accession>A0A1F4U5W6</accession>
<dbReference type="CDD" id="cd07735">
    <property type="entry name" value="class_II_PDE_MBL-fold"/>
    <property type="match status" value="1"/>
</dbReference>
<dbReference type="PANTHER" id="PTHR28283:SF1">
    <property type="entry name" value="3',5'-CYCLIC-NUCLEOTIDE PHOSPHODIESTERASE 1"/>
    <property type="match status" value="1"/>
</dbReference>
<dbReference type="SMART" id="SM00849">
    <property type="entry name" value="Lactamase_B"/>
    <property type="match status" value="1"/>
</dbReference>
<dbReference type="GO" id="GO:0047555">
    <property type="term" value="F:3',5'-cyclic-GMP phosphodiesterase activity"/>
    <property type="evidence" value="ECO:0007669"/>
    <property type="project" value="TreeGrafter"/>
</dbReference>
<sequence length="252" mass="27983">MKIRVLGCHGSEFSGTRLCSFLIGEAVALDAGAITSTLTKEEQEQLKYILITHSHLDHIKDIAFLADNLQAKKRDPINIVSIDSVLEILKAHFLNGKIWPDFTKLPAPNSPILKYLPLPPDQPAAIGELTVRPIKVSHTVPAVAYEIKEGDSTVIFSGDCGANCMLCEAANSAKNLKALFVSVSFPNNMEEIANVSRHLTPRLLENEIKKLKVTVPIYAYHLKTQFEEEIKQELTTLLPQVKVLNEKETLNF</sequence>
<organism evidence="2 3">
    <name type="scientific">candidate division WOR-1 bacterium RIFOXYC2_FULL_46_14</name>
    <dbReference type="NCBI Taxonomy" id="1802587"/>
    <lineage>
        <taxon>Bacteria</taxon>
        <taxon>Bacillati</taxon>
        <taxon>Saganbacteria</taxon>
    </lineage>
</organism>